<keyword evidence="4" id="KW-1185">Reference proteome</keyword>
<evidence type="ECO:0000256" key="1">
    <source>
        <dbReference type="ARBA" id="ARBA00023125"/>
    </source>
</evidence>
<protein>
    <submittedName>
        <fullName evidence="3">ArsR/SmtB family transcription factor</fullName>
    </submittedName>
</protein>
<dbReference type="RefSeq" id="WP_376846071.1">
    <property type="nucleotide sequence ID" value="NZ_JBHSFW010000004.1"/>
</dbReference>
<dbReference type="SMART" id="SM00418">
    <property type="entry name" value="HTH_ARSR"/>
    <property type="match status" value="1"/>
</dbReference>
<sequence>MRTLHLTLEEALEVCKALANEHRIEILNILNDGPLNVNEIAQKMTLPFSTTAVNVKKLEDAGLLSTEIIPGRGSQKISSKRYTRIVIDLVKDVANVPDSLLIEMPIGDYVDCDIEPTCGLVSETGYLGLQDYPRSFYEPFRRKAQLLWFKTGYVEYRFPNRIPFGAECSEIEISAEVCSEAPYSKKDWPSDITLWINGHELGHWTSPSDFGGERGFLTPNWWETHNTQYGLLKRWRVNQSGSFIDGEKLSEVTIQDLKINDKPYISVKLGVKKDAANVGGLNLFGKTFGNYEQDLLMKIQYVNKNGHDK</sequence>
<accession>A0ABV9GM04</accession>
<dbReference type="SUPFAM" id="SSF46785">
    <property type="entry name" value="Winged helix' DNA-binding domain"/>
    <property type="match status" value="1"/>
</dbReference>
<keyword evidence="1" id="KW-0238">DNA-binding</keyword>
<gene>
    <name evidence="3" type="ORF">ACFO4N_09555</name>
</gene>
<dbReference type="InterPro" id="IPR011991">
    <property type="entry name" value="ArsR-like_HTH"/>
</dbReference>
<dbReference type="CDD" id="cd00090">
    <property type="entry name" value="HTH_ARSR"/>
    <property type="match status" value="1"/>
</dbReference>
<comment type="caution">
    <text evidence="3">The sequence shown here is derived from an EMBL/GenBank/DDBJ whole genome shotgun (WGS) entry which is preliminary data.</text>
</comment>
<dbReference type="InterPro" id="IPR001845">
    <property type="entry name" value="HTH_ArsR_DNA-bd_dom"/>
</dbReference>
<evidence type="ECO:0000313" key="3">
    <source>
        <dbReference type="EMBL" id="MFC4618973.1"/>
    </source>
</evidence>
<dbReference type="Pfam" id="PF01022">
    <property type="entry name" value="HTH_5"/>
    <property type="match status" value="1"/>
</dbReference>
<reference evidence="4" key="1">
    <citation type="journal article" date="2019" name="Int. J. Syst. Evol. Microbiol.">
        <title>The Global Catalogue of Microorganisms (GCM) 10K type strain sequencing project: providing services to taxonomists for standard genome sequencing and annotation.</title>
        <authorList>
            <consortium name="The Broad Institute Genomics Platform"/>
            <consortium name="The Broad Institute Genome Sequencing Center for Infectious Disease"/>
            <person name="Wu L."/>
            <person name="Ma J."/>
        </authorList>
    </citation>
    <scope>NUCLEOTIDE SEQUENCE [LARGE SCALE GENOMIC DNA]</scope>
    <source>
        <strain evidence="4">CGMCC 1.16306</strain>
    </source>
</reference>
<dbReference type="InterPro" id="IPR036390">
    <property type="entry name" value="WH_DNA-bd_sf"/>
</dbReference>
<dbReference type="InterPro" id="IPR036388">
    <property type="entry name" value="WH-like_DNA-bd_sf"/>
</dbReference>
<dbReference type="Gene3D" id="1.10.10.10">
    <property type="entry name" value="Winged helix-like DNA-binding domain superfamily/Winged helix DNA-binding domain"/>
    <property type="match status" value="1"/>
</dbReference>
<dbReference type="Proteomes" id="UP001596022">
    <property type="component" value="Unassembled WGS sequence"/>
</dbReference>
<organism evidence="3 4">
    <name type="scientific">Camelliibacillus cellulosilyticus</name>
    <dbReference type="NCBI Taxonomy" id="2174486"/>
    <lineage>
        <taxon>Bacteria</taxon>
        <taxon>Bacillati</taxon>
        <taxon>Bacillota</taxon>
        <taxon>Bacilli</taxon>
        <taxon>Bacillales</taxon>
        <taxon>Sporolactobacillaceae</taxon>
        <taxon>Camelliibacillus</taxon>
    </lineage>
</organism>
<feature type="domain" description="HTH arsR-type" evidence="2">
    <location>
        <begin position="3"/>
        <end position="97"/>
    </location>
</feature>
<evidence type="ECO:0000259" key="2">
    <source>
        <dbReference type="PROSITE" id="PS50987"/>
    </source>
</evidence>
<dbReference type="EMBL" id="JBHSFW010000004">
    <property type="protein sequence ID" value="MFC4618973.1"/>
    <property type="molecule type" value="Genomic_DNA"/>
</dbReference>
<dbReference type="PROSITE" id="PS50987">
    <property type="entry name" value="HTH_ARSR_2"/>
    <property type="match status" value="1"/>
</dbReference>
<name>A0ABV9GM04_9BACL</name>
<proteinExistence type="predicted"/>
<evidence type="ECO:0000313" key="4">
    <source>
        <dbReference type="Proteomes" id="UP001596022"/>
    </source>
</evidence>